<keyword evidence="1" id="KW-0812">Transmembrane</keyword>
<feature type="transmembrane region" description="Helical" evidence="1">
    <location>
        <begin position="39"/>
        <end position="62"/>
    </location>
</feature>
<feature type="transmembrane region" description="Helical" evidence="1">
    <location>
        <begin position="7"/>
        <end position="27"/>
    </location>
</feature>
<proteinExistence type="predicted"/>
<gene>
    <name evidence="2" type="ORF">KLO01_19460</name>
</gene>
<evidence type="ECO:0000313" key="2">
    <source>
        <dbReference type="EMBL" id="GEQ13899.1"/>
    </source>
</evidence>
<sequence length="145" mass="15543">MLRGSGYLTLVVVILTVFLAAGVMGFLDPAMDASSDPDWMFWVWTAANVGLLARAPFVGLLIDEDRVVRRGWVRSRTYAASDVVGVGSRGYSGLLNRGSQSRRFTMLTLKRANGPTVEVPEVTGRAATTAHSVSAARSVLGLDGR</sequence>
<protein>
    <recommendedName>
        <fullName evidence="4">DUF304 domain-containing protein</fullName>
    </recommendedName>
</protein>
<dbReference type="AlphaFoldDB" id="A0A512T150"/>
<keyword evidence="1" id="KW-1133">Transmembrane helix</keyword>
<evidence type="ECO:0000256" key="1">
    <source>
        <dbReference type="SAM" id="Phobius"/>
    </source>
</evidence>
<name>A0A512T150_9MICO</name>
<evidence type="ECO:0008006" key="4">
    <source>
        <dbReference type="Google" id="ProtNLM"/>
    </source>
</evidence>
<keyword evidence="3" id="KW-1185">Reference proteome</keyword>
<accession>A0A512T150</accession>
<keyword evidence="1" id="KW-0472">Membrane</keyword>
<dbReference type="Proteomes" id="UP000321793">
    <property type="component" value="Unassembled WGS sequence"/>
</dbReference>
<comment type="caution">
    <text evidence="2">The sequence shown here is derived from an EMBL/GenBank/DDBJ whole genome shotgun (WGS) entry which is preliminary data.</text>
</comment>
<dbReference type="EMBL" id="BKBA01000008">
    <property type="protein sequence ID" value="GEQ13899.1"/>
    <property type="molecule type" value="Genomic_DNA"/>
</dbReference>
<organism evidence="2 3">
    <name type="scientific">Knoellia locipacati</name>
    <dbReference type="NCBI Taxonomy" id="882824"/>
    <lineage>
        <taxon>Bacteria</taxon>
        <taxon>Bacillati</taxon>
        <taxon>Actinomycetota</taxon>
        <taxon>Actinomycetes</taxon>
        <taxon>Micrococcales</taxon>
        <taxon>Intrasporangiaceae</taxon>
        <taxon>Knoellia</taxon>
    </lineage>
</organism>
<reference evidence="2 3" key="1">
    <citation type="submission" date="2019-07" db="EMBL/GenBank/DDBJ databases">
        <title>Whole genome shotgun sequence of Knoellia locipacati NBRC 109775.</title>
        <authorList>
            <person name="Hosoyama A."/>
            <person name="Uohara A."/>
            <person name="Ohji S."/>
            <person name="Ichikawa N."/>
        </authorList>
    </citation>
    <scope>NUCLEOTIDE SEQUENCE [LARGE SCALE GENOMIC DNA]</scope>
    <source>
        <strain evidence="2 3">NBRC 109775</strain>
    </source>
</reference>
<evidence type="ECO:0000313" key="3">
    <source>
        <dbReference type="Proteomes" id="UP000321793"/>
    </source>
</evidence>